<proteinExistence type="predicted"/>
<dbReference type="EMBL" id="BPLR01018218">
    <property type="protein sequence ID" value="GIY97818.1"/>
    <property type="molecule type" value="Genomic_DNA"/>
</dbReference>
<sequence length="102" mass="11144">MVPLGGRINGGTFGGGSKILVLDTSTDRQKLATGQWRDEHLSQGKRRSREVWGGMTLSALVGATGRRVGRPTRKQPAPLECGAPAHEDLLDSFSDWKKIRFI</sequence>
<evidence type="ECO:0000313" key="1">
    <source>
        <dbReference type="EMBL" id="GIY97818.1"/>
    </source>
</evidence>
<name>A0AAV4XVN3_CAEEX</name>
<reference evidence="1 2" key="1">
    <citation type="submission" date="2021-06" db="EMBL/GenBank/DDBJ databases">
        <title>Caerostris extrusa draft genome.</title>
        <authorList>
            <person name="Kono N."/>
            <person name="Arakawa K."/>
        </authorList>
    </citation>
    <scope>NUCLEOTIDE SEQUENCE [LARGE SCALE GENOMIC DNA]</scope>
</reference>
<evidence type="ECO:0000313" key="2">
    <source>
        <dbReference type="Proteomes" id="UP001054945"/>
    </source>
</evidence>
<protein>
    <submittedName>
        <fullName evidence="1">Uncharacterized protein</fullName>
    </submittedName>
</protein>
<organism evidence="1 2">
    <name type="scientific">Caerostris extrusa</name>
    <name type="common">Bark spider</name>
    <name type="synonym">Caerostris bankana</name>
    <dbReference type="NCBI Taxonomy" id="172846"/>
    <lineage>
        <taxon>Eukaryota</taxon>
        <taxon>Metazoa</taxon>
        <taxon>Ecdysozoa</taxon>
        <taxon>Arthropoda</taxon>
        <taxon>Chelicerata</taxon>
        <taxon>Arachnida</taxon>
        <taxon>Araneae</taxon>
        <taxon>Araneomorphae</taxon>
        <taxon>Entelegynae</taxon>
        <taxon>Araneoidea</taxon>
        <taxon>Araneidae</taxon>
        <taxon>Caerostris</taxon>
    </lineage>
</organism>
<dbReference type="AlphaFoldDB" id="A0AAV4XVN3"/>
<gene>
    <name evidence="1" type="ORF">CEXT_248141</name>
</gene>
<comment type="caution">
    <text evidence="1">The sequence shown here is derived from an EMBL/GenBank/DDBJ whole genome shotgun (WGS) entry which is preliminary data.</text>
</comment>
<accession>A0AAV4XVN3</accession>
<keyword evidence="2" id="KW-1185">Reference proteome</keyword>
<dbReference type="Proteomes" id="UP001054945">
    <property type="component" value="Unassembled WGS sequence"/>
</dbReference>